<gene>
    <name evidence="4" type="ORF">TTHERM_00191940</name>
</gene>
<dbReference type="Proteomes" id="UP000009168">
    <property type="component" value="Unassembled WGS sequence"/>
</dbReference>
<feature type="domain" description="EGF-like" evidence="3">
    <location>
        <begin position="641"/>
        <end position="675"/>
    </location>
</feature>
<reference evidence="5" key="1">
    <citation type="journal article" date="2006" name="PLoS Biol.">
        <title>Macronuclear genome sequence of the ciliate Tetrahymena thermophila, a model eukaryote.</title>
        <authorList>
            <person name="Eisen J.A."/>
            <person name="Coyne R.S."/>
            <person name="Wu M."/>
            <person name="Wu D."/>
            <person name="Thiagarajan M."/>
            <person name="Wortman J.R."/>
            <person name="Badger J.H."/>
            <person name="Ren Q."/>
            <person name="Amedeo P."/>
            <person name="Jones K.M."/>
            <person name="Tallon L.J."/>
            <person name="Delcher A.L."/>
            <person name="Salzberg S.L."/>
            <person name="Silva J.C."/>
            <person name="Haas B.J."/>
            <person name="Majoros W.H."/>
            <person name="Farzad M."/>
            <person name="Carlton J.M."/>
            <person name="Smith R.K. Jr."/>
            <person name="Garg J."/>
            <person name="Pearlman R.E."/>
            <person name="Karrer K.M."/>
            <person name="Sun L."/>
            <person name="Manning G."/>
            <person name="Elde N.C."/>
            <person name="Turkewitz A.P."/>
            <person name="Asai D.J."/>
            <person name="Wilkes D.E."/>
            <person name="Wang Y."/>
            <person name="Cai H."/>
            <person name="Collins K."/>
            <person name="Stewart B.A."/>
            <person name="Lee S.R."/>
            <person name="Wilamowska K."/>
            <person name="Weinberg Z."/>
            <person name="Ruzzo W.L."/>
            <person name="Wloga D."/>
            <person name="Gaertig J."/>
            <person name="Frankel J."/>
            <person name="Tsao C.-C."/>
            <person name="Gorovsky M.A."/>
            <person name="Keeling P.J."/>
            <person name="Waller R.F."/>
            <person name="Patron N.J."/>
            <person name="Cherry J.M."/>
            <person name="Stover N.A."/>
            <person name="Krieger C.J."/>
            <person name="del Toro C."/>
            <person name="Ryder H.F."/>
            <person name="Williamson S.C."/>
            <person name="Barbeau R.A."/>
            <person name="Hamilton E.P."/>
            <person name="Orias E."/>
        </authorList>
    </citation>
    <scope>NUCLEOTIDE SEQUENCE [LARGE SCALE GENOMIC DNA]</scope>
    <source>
        <strain evidence="5">SB210</strain>
    </source>
</reference>
<evidence type="ECO:0000256" key="1">
    <source>
        <dbReference type="SAM" id="MobiDB-lite"/>
    </source>
</evidence>
<sequence length="1475" mass="167623">MNLDTFIRQICIFSIFILANQIYSYPVLFISDLQDPVMLYFGKWTVSNYEDLSNTFWFQVNDKQHRYEHNQVTTISKVYKTDDPHYKLTINFDIVIFNLNKDNTDCSNQNIGSHLNNPMCTVSYDWENGKDFIIVLIDGNPYKFNDFSQSQQLNGKTVLNFSITIPHVRQTLSFDFIPYNTKWNLFTTLENLNIYYEVCSDNCLCLSCSNQGNCLQCQYTQYYDTLSQKCIDCQPNCFYCSDSSTCYSCVQGYFLNSQNGKCEDQSLHPNSIGIEGIWVQSPSSNCEIWDKTGACIVQKQTNVCPAGYFGPSCNQQCDSILNCETCSQNLSCDTCKSTNPFYYNQICSSQCYQQGYYAKSHTECDRCHFTCQTCNGPLQNNCLSCRLQNYYFMENTNECVLCQDTYFPNDVDNSCDLCENVLNNCYKCENIENQPYCTQCKDGSFLYMGKCYPDCANFQNTKAFGPPLNKCTVCYEGCLSCKEFIIDYECTACAPNFFKYQNMCLPSCDNAIGTYPDITQMICLNCQDYNCIACLGAGYNQCTRCSSYTQLVSGTCKLCASNQFFNQFQSICQDCPLNCEFCQEQNKCQLCKLGYFLDSQQPGSPCVSFCSGIQYGDVTTRVCLKCPPGTFKNQISGQCDKCEDGCQICLSNGKCTQCFPNYILNACNSGGKQCTQCPHPNQYSIGSNSQCFNCDPICQTCFGSGPLNCVQCSDGYFKAINNLCLECDPSCQACSLGPTFCISCKPGYDYISYESSLPKSKYKTCYKSCPAGQNTDQQNKICYRCSYACKTCSGPGDNQCLTCIDDINGFPLYKTSDNKCVIQCPLNTYSDLKTKSCLNCDKSCSQCVGPAPTDCTVCNSGYIYRAASKTCLTECPIGEYDQRTSNTCEKCMNICYTCTNANQCTSCPSPLYLSSEATQCLTQCPQDQYQNEDNRVCIICPSNCLKCQSVKLCTSCKNGFLLQNGQCVSSCSEGFYPSKDNQSCLPCSTQCASCNELICLKCEIKSYVILGKECVQECPKDYVLRQGICITTEDEIKRYMDCYSNCDQEVKFAQDSDNAVKTIEITQSSMNGFAMFFGGLGNYFFYWLQMQQIMGNMMFLKNARALGIGNLHLKTLYMENLFNLIPIVAPQEDVIKNFEGRTDAIAQGLQPQNLYNFFVQNCQYSLSALALCFLILPILYKVSKDSEFLNLLYLYCRWNVIIRLIMISSNFLLLCTFFKFQQGSMTGSLNIADFFCIVIFLVIYIAAFSFLIYCNKKMVLPYPTQRSINAFYYDIETSSYLQKSFWVFFEVRKLIVCFLIVITEGSAAVPWIYLVLCIIFLAYHYKFNPFLNVLLQRYIFISEIINILCLVFLSLSVTFYNSTSSVYFAYVFVIFLIIYQLWAFVTQLYQLAKLLITLFLKYKVPSSPNQRNRTVSKQPFLLKDSLGQNQKQEIIQQINQQMSDNYNITDFAGRSPVQSPRKKRETQGLFQLQKN</sequence>
<dbReference type="SMART" id="SM00261">
    <property type="entry name" value="FU"/>
    <property type="match status" value="15"/>
</dbReference>
<dbReference type="SUPFAM" id="SSF57184">
    <property type="entry name" value="Growth factor receptor domain"/>
    <property type="match status" value="7"/>
</dbReference>
<dbReference type="GeneID" id="7837503"/>
<name>I7MJQ2_TETTS</name>
<organism evidence="4 5">
    <name type="scientific">Tetrahymena thermophila (strain SB210)</name>
    <dbReference type="NCBI Taxonomy" id="312017"/>
    <lineage>
        <taxon>Eukaryota</taxon>
        <taxon>Sar</taxon>
        <taxon>Alveolata</taxon>
        <taxon>Ciliophora</taxon>
        <taxon>Intramacronucleata</taxon>
        <taxon>Oligohymenophorea</taxon>
        <taxon>Hymenostomatida</taxon>
        <taxon>Tetrahymenina</taxon>
        <taxon>Tetrahymenidae</taxon>
        <taxon>Tetrahymena</taxon>
    </lineage>
</organism>
<dbReference type="Gene3D" id="2.10.220.10">
    <property type="entry name" value="Hormone Receptor, Insulin-like Growth Factor Receptor 1, Chain A, domain 2"/>
    <property type="match status" value="9"/>
</dbReference>
<dbReference type="PANTHER" id="PTHR15332">
    <property type="entry name" value="PROPROTEIN CONVERTASE SUBTILISIN_KEXIN TYPE 5-LIKE"/>
    <property type="match status" value="1"/>
</dbReference>
<evidence type="ECO:0000313" key="5">
    <source>
        <dbReference type="Proteomes" id="UP000009168"/>
    </source>
</evidence>
<dbReference type="SMART" id="SM00181">
    <property type="entry name" value="EGF"/>
    <property type="match status" value="9"/>
</dbReference>
<feature type="domain" description="EGF-like" evidence="3">
    <location>
        <begin position="232"/>
        <end position="263"/>
    </location>
</feature>
<keyword evidence="2" id="KW-1133">Transmembrane helix</keyword>
<feature type="domain" description="EGF-like" evidence="3">
    <location>
        <begin position="693"/>
        <end position="725"/>
    </location>
</feature>
<dbReference type="InterPro" id="IPR009030">
    <property type="entry name" value="Growth_fac_rcpt_cys_sf"/>
</dbReference>
<feature type="domain" description="EGF-like" evidence="3">
    <location>
        <begin position="726"/>
        <end position="766"/>
    </location>
</feature>
<dbReference type="eggNOG" id="KOG3525">
    <property type="taxonomic scope" value="Eukaryota"/>
</dbReference>
<feature type="domain" description="EGF-like" evidence="3">
    <location>
        <begin position="417"/>
        <end position="452"/>
    </location>
</feature>
<accession>I7MJQ2</accession>
<feature type="transmembrane region" description="Helical" evidence="2">
    <location>
        <begin position="1293"/>
        <end position="1323"/>
    </location>
</feature>
<evidence type="ECO:0000259" key="3">
    <source>
        <dbReference type="SMART" id="SM00181"/>
    </source>
</evidence>
<dbReference type="EMBL" id="GG662693">
    <property type="protein sequence ID" value="EAR96525.2"/>
    <property type="molecule type" value="Genomic_DNA"/>
</dbReference>
<proteinExistence type="predicted"/>
<evidence type="ECO:0000256" key="2">
    <source>
        <dbReference type="SAM" id="Phobius"/>
    </source>
</evidence>
<dbReference type="RefSeq" id="XP_001016770.2">
    <property type="nucleotide sequence ID" value="XM_001016770.2"/>
</dbReference>
<keyword evidence="2" id="KW-0472">Membrane</keyword>
<feature type="transmembrane region" description="Helical" evidence="2">
    <location>
        <begin position="1232"/>
        <end position="1253"/>
    </location>
</feature>
<dbReference type="KEGG" id="tet:TTHERM_00191940"/>
<feature type="domain" description="EGF-like" evidence="3">
    <location>
        <begin position="473"/>
        <end position="505"/>
    </location>
</feature>
<feature type="region of interest" description="Disordered" evidence="1">
    <location>
        <begin position="1451"/>
        <end position="1475"/>
    </location>
</feature>
<dbReference type="InParanoid" id="I7MJQ2"/>
<feature type="transmembrane region" description="Helical" evidence="2">
    <location>
        <begin position="1366"/>
        <end position="1385"/>
    </location>
</feature>
<dbReference type="PANTHER" id="PTHR15332:SF175">
    <property type="entry name" value="PROPROTEIN CONVERTASE SUBTILISIN_KEXIN TYPE 5-LIKE"/>
    <property type="match status" value="1"/>
</dbReference>
<dbReference type="InterPro" id="IPR000742">
    <property type="entry name" value="EGF"/>
</dbReference>
<dbReference type="InterPro" id="IPR006212">
    <property type="entry name" value="Furin_repeat"/>
</dbReference>
<protein>
    <submittedName>
        <fullName evidence="4">Transmembrane protein, putative</fullName>
    </submittedName>
</protein>
<feature type="domain" description="EGF-like" evidence="3">
    <location>
        <begin position="939"/>
        <end position="968"/>
    </location>
</feature>
<keyword evidence="2 4" id="KW-0812">Transmembrane</keyword>
<feature type="domain" description="EGF-like" evidence="3">
    <location>
        <begin position="839"/>
        <end position="872"/>
    </location>
</feature>
<feature type="transmembrane region" description="Helical" evidence="2">
    <location>
        <begin position="1200"/>
        <end position="1220"/>
    </location>
</feature>
<keyword evidence="5" id="KW-1185">Reference proteome</keyword>
<dbReference type="CDD" id="cd00064">
    <property type="entry name" value="FU"/>
    <property type="match status" value="5"/>
</dbReference>
<evidence type="ECO:0000313" key="4">
    <source>
        <dbReference type="EMBL" id="EAR96525.2"/>
    </source>
</evidence>
<feature type="transmembrane region" description="Helical" evidence="2">
    <location>
        <begin position="1162"/>
        <end position="1180"/>
    </location>
</feature>
<feature type="transmembrane region" description="Helical" evidence="2">
    <location>
        <begin position="1335"/>
        <end position="1360"/>
    </location>
</feature>
<dbReference type="OrthoDB" id="410989at2759"/>
<feature type="domain" description="EGF-like" evidence="3">
    <location>
        <begin position="574"/>
        <end position="611"/>
    </location>
</feature>